<evidence type="ECO:0000313" key="3">
    <source>
        <dbReference type="Proteomes" id="UP000241507"/>
    </source>
</evidence>
<dbReference type="KEGG" id="grs:C7S20_01770"/>
<accession>A0A2R3Z1F7</accession>
<dbReference type="InterPro" id="IPR005548">
    <property type="entry name" value="Cell_div_FtsQ/DivIB_C"/>
</dbReference>
<reference evidence="3" key="1">
    <citation type="submission" date="2018-03" db="EMBL/GenBank/DDBJ databases">
        <title>Gramella fulva sp. nov., isolated from a dry surface of tidal flat.</title>
        <authorList>
            <person name="Hwang S.H."/>
            <person name="Hwang W.M."/>
            <person name="Kang K."/>
            <person name="Ahn T.-Y."/>
        </authorList>
    </citation>
    <scope>NUCLEOTIDE SEQUENCE [LARGE SCALE GENOMIC DNA]</scope>
    <source>
        <strain evidence="3">SH35</strain>
    </source>
</reference>
<name>A0A2R3Z1F7_9FLAO</name>
<dbReference type="AlphaFoldDB" id="A0A2R3Z1F7"/>
<keyword evidence="3" id="KW-1185">Reference proteome</keyword>
<dbReference type="EMBL" id="CP028136">
    <property type="protein sequence ID" value="AVR44089.1"/>
    <property type="molecule type" value="Genomic_DNA"/>
</dbReference>
<evidence type="ECO:0000259" key="1">
    <source>
        <dbReference type="Pfam" id="PF03799"/>
    </source>
</evidence>
<dbReference type="GO" id="GO:0051301">
    <property type="term" value="P:cell division"/>
    <property type="evidence" value="ECO:0007669"/>
    <property type="project" value="UniProtKB-KW"/>
</dbReference>
<feature type="domain" description="Cell division protein FtsQ/DivIB C-terminal" evidence="1">
    <location>
        <begin position="116"/>
        <end position="215"/>
    </location>
</feature>
<evidence type="ECO:0000313" key="2">
    <source>
        <dbReference type="EMBL" id="AVR44089.1"/>
    </source>
</evidence>
<gene>
    <name evidence="2" type="ORF">C7S20_01770</name>
</gene>
<dbReference type="Proteomes" id="UP000241507">
    <property type="component" value="Chromosome"/>
</dbReference>
<dbReference type="OrthoDB" id="1466667at2"/>
<proteinExistence type="predicted"/>
<sequence length="238" mass="27099">MRAGMGYIKALALIVLVCFLFGFAEYRHKARKISDVEVSFTGGENLYVTEEVVNKLLIQNESAGSSVDKEILDLNRVESLLNSHEMIENAEVFVTLDGKLEAIVSQRKPIGRVMGNTSFYLDRNGKVMPLSQNYSARVPLMLGFNEKTAPEAYSVANFIKNDLFLREHITSIHRLDNAKLEMSVRDRDFKLYFGDTSNVALKFNNFKAFYKKAQKDKKLDTYKKVNLQFGDQVVCTKK</sequence>
<protein>
    <recommendedName>
        <fullName evidence="1">Cell division protein FtsQ/DivIB C-terminal domain-containing protein</fullName>
    </recommendedName>
</protein>
<dbReference type="Pfam" id="PF03799">
    <property type="entry name" value="FtsQ_DivIB_C"/>
    <property type="match status" value="1"/>
</dbReference>
<organism evidence="2 3">
    <name type="scientific">Christiangramia fulva</name>
    <dbReference type="NCBI Taxonomy" id="2126553"/>
    <lineage>
        <taxon>Bacteria</taxon>
        <taxon>Pseudomonadati</taxon>
        <taxon>Bacteroidota</taxon>
        <taxon>Flavobacteriia</taxon>
        <taxon>Flavobacteriales</taxon>
        <taxon>Flavobacteriaceae</taxon>
        <taxon>Christiangramia</taxon>
    </lineage>
</organism>